<dbReference type="SUPFAM" id="SSF82171">
    <property type="entry name" value="DPP6 N-terminal domain-like"/>
    <property type="match status" value="1"/>
</dbReference>
<evidence type="ECO:0008006" key="4">
    <source>
        <dbReference type="Google" id="ProtNLM"/>
    </source>
</evidence>
<feature type="compositionally biased region" description="Low complexity" evidence="1">
    <location>
        <begin position="84"/>
        <end position="94"/>
    </location>
</feature>
<name>A0A5D0NGB7_9ACTN</name>
<dbReference type="PROSITE" id="PS51257">
    <property type="entry name" value="PROKAR_LIPOPROTEIN"/>
    <property type="match status" value="1"/>
</dbReference>
<evidence type="ECO:0000313" key="2">
    <source>
        <dbReference type="EMBL" id="TYB43295.1"/>
    </source>
</evidence>
<evidence type="ECO:0000313" key="3">
    <source>
        <dbReference type="Proteomes" id="UP000323380"/>
    </source>
</evidence>
<feature type="region of interest" description="Disordered" evidence="1">
    <location>
        <begin position="76"/>
        <end position="123"/>
    </location>
</feature>
<dbReference type="EMBL" id="VSFG01000006">
    <property type="protein sequence ID" value="TYB43295.1"/>
    <property type="molecule type" value="Genomic_DNA"/>
</dbReference>
<dbReference type="InterPro" id="IPR019198">
    <property type="entry name" value="Beta_propeller_containing"/>
</dbReference>
<accession>A0A5D0NGB7</accession>
<sequence length="646" mass="67499">MRGRTLASSVTALALAGTAGCGGSPGAAPRPTPSAKEIRLVAYDGCDALLDGLRRATADRVGPYGLGGVPGLVPLEGDTALRKGPQAAQPGAPGAAPPPGTPEHSTTNSHEPGADEPDLVKTDGRRIVTVTGGELRVIDPATRKVAHTMDLPGAGGAFRGGDAQLLLSGDRALVTTEQPTMLPMERRPVPGPGGFDDLPTPPAAPTTRLTLVDLSAAPKVVGTMTTDAAYVDARQTGSTVRVVMRSTPRIEFPGGTGGKGEKHAAEANRAAVLKAPLDAWLPSFRTDDGGGGHAATYRSPCDQVSRPSSYGGSSLLSVLTFDLAKGLGDPKAIAVAADGTTVYGNGRSLYVTGTPPTPYRWNAPQRVPEPRTDVYKFDVAGTGRPRYVAAGSVKGFLLNQYSLSELDGNLRLATTTSRIDARERTSESAVYVLGQHGGRLDEIGRVGGLGKGERIYSVRFLGTTAYVVTFRQVDPLYTVDLKDPRRPRIGGELKITGYSAYLHPLADGRLLGVGRDADASGRTLGLQVSLFDVSGARPRKVASYRLADASSQAEFEPHAFLYWPPSGLTVIPVMNPGGGTSEALVLKVGGTSITKAGAVRHPDTERFGNGVRRSLIVGTTLWTFSDDGARATDAATLKDAAWLPFR</sequence>
<organism evidence="2 3">
    <name type="scientific">Actinomadura chibensis</name>
    <dbReference type="NCBI Taxonomy" id="392828"/>
    <lineage>
        <taxon>Bacteria</taxon>
        <taxon>Bacillati</taxon>
        <taxon>Actinomycetota</taxon>
        <taxon>Actinomycetes</taxon>
        <taxon>Streptosporangiales</taxon>
        <taxon>Thermomonosporaceae</taxon>
        <taxon>Actinomadura</taxon>
    </lineage>
</organism>
<evidence type="ECO:0000256" key="1">
    <source>
        <dbReference type="SAM" id="MobiDB-lite"/>
    </source>
</evidence>
<dbReference type="AlphaFoldDB" id="A0A5D0NGB7"/>
<protein>
    <recommendedName>
        <fullName evidence="4">Benzoate transporter</fullName>
    </recommendedName>
</protein>
<dbReference type="Pfam" id="PF09826">
    <property type="entry name" value="Beta_propel"/>
    <property type="match status" value="1"/>
</dbReference>
<keyword evidence="3" id="KW-1185">Reference proteome</keyword>
<dbReference type="Proteomes" id="UP000323380">
    <property type="component" value="Unassembled WGS sequence"/>
</dbReference>
<gene>
    <name evidence="2" type="ORF">FXF69_26030</name>
</gene>
<proteinExistence type="predicted"/>
<comment type="caution">
    <text evidence="2">The sequence shown here is derived from an EMBL/GenBank/DDBJ whole genome shotgun (WGS) entry which is preliminary data.</text>
</comment>
<reference evidence="2 3" key="1">
    <citation type="submission" date="2019-08" db="EMBL/GenBank/DDBJ databases">
        <title>Actinomadura sp. nov. CYP1-5 isolated from mountain soil.</title>
        <authorList>
            <person name="Songsumanus A."/>
            <person name="Kuncharoen N."/>
            <person name="Kudo T."/>
            <person name="Yuki M."/>
            <person name="Igarashi Y."/>
            <person name="Tanasupawat S."/>
        </authorList>
    </citation>
    <scope>NUCLEOTIDE SEQUENCE [LARGE SCALE GENOMIC DNA]</scope>
    <source>
        <strain evidence="2 3">JCM 14158</strain>
    </source>
</reference>